<sequence>MGLYEELLEIDVLGPIAGILAPRPAWVDPDGTVHLSQKIVPGSPWIYVRKESERKCGKWLDVYFTYYKIISKGCRCCWKVVWTGTTLDQLYQVWGIQKEMGLESKCGVEIRPRSGKLGKYQGFWYTSLGGGLNGGRELYKKVVDKFAKDKIVGGTELILKRGCTEIEQFFSPSDSWDKLAEGLAWDRKEKLMESILPDHASMAEGGALDVCSQLKWIEYAWEHGDPTVVEKYPNKYLAKPLMPQALQYQRSVHSGKDYIGWEGSSEPISLESPGDRSKIITEF</sequence>
<proteinExistence type="predicted"/>
<dbReference type="EMBL" id="LAZR01009379">
    <property type="protein sequence ID" value="KKM72957.1"/>
    <property type="molecule type" value="Genomic_DNA"/>
</dbReference>
<name>A0A0F9MUR3_9ZZZZ</name>
<comment type="caution">
    <text evidence="1">The sequence shown here is derived from an EMBL/GenBank/DDBJ whole genome shotgun (WGS) entry which is preliminary data.</text>
</comment>
<protein>
    <submittedName>
        <fullName evidence="1">Uncharacterized protein</fullName>
    </submittedName>
</protein>
<evidence type="ECO:0000313" key="1">
    <source>
        <dbReference type="EMBL" id="KKM72957.1"/>
    </source>
</evidence>
<gene>
    <name evidence="1" type="ORF">LCGC14_1415250</name>
</gene>
<accession>A0A0F9MUR3</accession>
<organism evidence="1">
    <name type="scientific">marine sediment metagenome</name>
    <dbReference type="NCBI Taxonomy" id="412755"/>
    <lineage>
        <taxon>unclassified sequences</taxon>
        <taxon>metagenomes</taxon>
        <taxon>ecological metagenomes</taxon>
    </lineage>
</organism>
<reference evidence="1" key="1">
    <citation type="journal article" date="2015" name="Nature">
        <title>Complex archaea that bridge the gap between prokaryotes and eukaryotes.</title>
        <authorList>
            <person name="Spang A."/>
            <person name="Saw J.H."/>
            <person name="Jorgensen S.L."/>
            <person name="Zaremba-Niedzwiedzka K."/>
            <person name="Martijn J."/>
            <person name="Lind A.E."/>
            <person name="van Eijk R."/>
            <person name="Schleper C."/>
            <person name="Guy L."/>
            <person name="Ettema T.J."/>
        </authorList>
    </citation>
    <scope>NUCLEOTIDE SEQUENCE</scope>
</reference>
<dbReference type="AlphaFoldDB" id="A0A0F9MUR3"/>